<protein>
    <submittedName>
        <fullName evidence="1">Uncharacterized protein</fullName>
    </submittedName>
</protein>
<dbReference type="Proteomes" id="UP000276133">
    <property type="component" value="Unassembled WGS sequence"/>
</dbReference>
<dbReference type="AlphaFoldDB" id="A0A3M7T110"/>
<dbReference type="EMBL" id="REGN01000478">
    <property type="protein sequence ID" value="RNA41645.1"/>
    <property type="molecule type" value="Genomic_DNA"/>
</dbReference>
<gene>
    <name evidence="1" type="ORF">BpHYR1_004018</name>
</gene>
<keyword evidence="2" id="KW-1185">Reference proteome</keyword>
<organism evidence="1 2">
    <name type="scientific">Brachionus plicatilis</name>
    <name type="common">Marine rotifer</name>
    <name type="synonym">Brachionus muelleri</name>
    <dbReference type="NCBI Taxonomy" id="10195"/>
    <lineage>
        <taxon>Eukaryota</taxon>
        <taxon>Metazoa</taxon>
        <taxon>Spiralia</taxon>
        <taxon>Gnathifera</taxon>
        <taxon>Rotifera</taxon>
        <taxon>Eurotatoria</taxon>
        <taxon>Monogononta</taxon>
        <taxon>Pseudotrocha</taxon>
        <taxon>Ploima</taxon>
        <taxon>Brachionidae</taxon>
        <taxon>Brachionus</taxon>
    </lineage>
</organism>
<accession>A0A3M7T110</accession>
<reference evidence="1 2" key="1">
    <citation type="journal article" date="2018" name="Sci. Rep.">
        <title>Genomic signatures of local adaptation to the degree of environmental predictability in rotifers.</title>
        <authorList>
            <person name="Franch-Gras L."/>
            <person name="Hahn C."/>
            <person name="Garcia-Roger E.M."/>
            <person name="Carmona M.J."/>
            <person name="Serra M."/>
            <person name="Gomez A."/>
        </authorList>
    </citation>
    <scope>NUCLEOTIDE SEQUENCE [LARGE SCALE GENOMIC DNA]</scope>
    <source>
        <strain evidence="1">HYR1</strain>
    </source>
</reference>
<name>A0A3M7T110_BRAPC</name>
<evidence type="ECO:0000313" key="2">
    <source>
        <dbReference type="Proteomes" id="UP000276133"/>
    </source>
</evidence>
<comment type="caution">
    <text evidence="1">The sequence shown here is derived from an EMBL/GenBank/DDBJ whole genome shotgun (WGS) entry which is preliminary data.</text>
</comment>
<sequence>MFKVKSTGSFMSNICYKIKGLTASKEKQLGSLFFLNLFLIKTEFSNLRTEYRINGIISINLNENLLILESLSFILNATKQCAANWDTKYLNLD</sequence>
<evidence type="ECO:0000313" key="1">
    <source>
        <dbReference type="EMBL" id="RNA41645.1"/>
    </source>
</evidence>
<proteinExistence type="predicted"/>